<evidence type="ECO:0000313" key="2">
    <source>
        <dbReference type="Proteomes" id="UP001153269"/>
    </source>
</evidence>
<protein>
    <submittedName>
        <fullName evidence="1">Uncharacterized protein</fullName>
    </submittedName>
</protein>
<evidence type="ECO:0000313" key="1">
    <source>
        <dbReference type="EMBL" id="CAB1420109.1"/>
    </source>
</evidence>
<keyword evidence="2" id="KW-1185">Reference proteome</keyword>
<organism evidence="1 2">
    <name type="scientific">Pleuronectes platessa</name>
    <name type="common">European plaice</name>
    <dbReference type="NCBI Taxonomy" id="8262"/>
    <lineage>
        <taxon>Eukaryota</taxon>
        <taxon>Metazoa</taxon>
        <taxon>Chordata</taxon>
        <taxon>Craniata</taxon>
        <taxon>Vertebrata</taxon>
        <taxon>Euteleostomi</taxon>
        <taxon>Actinopterygii</taxon>
        <taxon>Neopterygii</taxon>
        <taxon>Teleostei</taxon>
        <taxon>Neoteleostei</taxon>
        <taxon>Acanthomorphata</taxon>
        <taxon>Carangaria</taxon>
        <taxon>Pleuronectiformes</taxon>
        <taxon>Pleuronectoidei</taxon>
        <taxon>Pleuronectidae</taxon>
        <taxon>Pleuronectes</taxon>
    </lineage>
</organism>
<gene>
    <name evidence="1" type="ORF">PLEPLA_LOCUS7984</name>
</gene>
<accession>A0A9N7YDA2</accession>
<dbReference type="AlphaFoldDB" id="A0A9N7YDA2"/>
<dbReference type="Proteomes" id="UP001153269">
    <property type="component" value="Unassembled WGS sequence"/>
</dbReference>
<sequence length="103" mass="12016">MKETRLKKRVHLRHQKKRPGARALFGDVVDYVTVDHLSIINPSVLGHSRLHLIRRKLALNRCCIKCCRYSTDHSLQEPKISETFTEIPMSYRERSRGGDELMS</sequence>
<name>A0A9N7YDA2_PLEPL</name>
<dbReference type="EMBL" id="CADEAL010000435">
    <property type="protein sequence ID" value="CAB1420109.1"/>
    <property type="molecule type" value="Genomic_DNA"/>
</dbReference>
<reference evidence="1" key="1">
    <citation type="submission" date="2020-03" db="EMBL/GenBank/DDBJ databases">
        <authorList>
            <person name="Weist P."/>
        </authorList>
    </citation>
    <scope>NUCLEOTIDE SEQUENCE</scope>
</reference>
<comment type="caution">
    <text evidence="1">The sequence shown here is derived from an EMBL/GenBank/DDBJ whole genome shotgun (WGS) entry which is preliminary data.</text>
</comment>
<proteinExistence type="predicted"/>